<dbReference type="Proteomes" id="UP000181917">
    <property type="component" value="Unassembled WGS sequence"/>
</dbReference>
<evidence type="ECO:0000313" key="3">
    <source>
        <dbReference type="Proteomes" id="UP000181917"/>
    </source>
</evidence>
<dbReference type="AlphaFoldDB" id="A0A1H1A6P5"/>
<dbReference type="EMBL" id="FNKH01000002">
    <property type="protein sequence ID" value="SDQ35332.1"/>
    <property type="molecule type" value="Genomic_DNA"/>
</dbReference>
<feature type="region of interest" description="Disordered" evidence="1">
    <location>
        <begin position="1"/>
        <end position="43"/>
    </location>
</feature>
<organism evidence="2 3">
    <name type="scientific">Crystallibacter crystallopoietes</name>
    <dbReference type="NCBI Taxonomy" id="37928"/>
    <lineage>
        <taxon>Bacteria</taxon>
        <taxon>Bacillati</taxon>
        <taxon>Actinomycetota</taxon>
        <taxon>Actinomycetes</taxon>
        <taxon>Micrococcales</taxon>
        <taxon>Micrococcaceae</taxon>
        <taxon>Crystallibacter</taxon>
    </lineage>
</organism>
<name>A0A1H1A6P5_9MICC</name>
<proteinExistence type="predicted"/>
<dbReference type="RefSeq" id="WP_257790771.1">
    <property type="nucleotide sequence ID" value="NZ_CP018863.1"/>
</dbReference>
<keyword evidence="3" id="KW-1185">Reference proteome</keyword>
<gene>
    <name evidence="2" type="ORF">SAMN04489742_0781</name>
</gene>
<accession>A0A1H1A6P5</accession>
<evidence type="ECO:0000313" key="2">
    <source>
        <dbReference type="EMBL" id="SDQ35332.1"/>
    </source>
</evidence>
<evidence type="ECO:0000256" key="1">
    <source>
        <dbReference type="SAM" id="MobiDB-lite"/>
    </source>
</evidence>
<feature type="compositionally biased region" description="Polar residues" evidence="1">
    <location>
        <begin position="1"/>
        <end position="12"/>
    </location>
</feature>
<protein>
    <submittedName>
        <fullName evidence="2">Uncharacterized protein</fullName>
    </submittedName>
</protein>
<reference evidence="2 3" key="1">
    <citation type="submission" date="2016-10" db="EMBL/GenBank/DDBJ databases">
        <authorList>
            <person name="de Groot N.N."/>
        </authorList>
    </citation>
    <scope>NUCLEOTIDE SEQUENCE [LARGE SCALE GENOMIC DNA]</scope>
    <source>
        <strain evidence="2 3">DSM 20117</strain>
    </source>
</reference>
<feature type="compositionally biased region" description="Basic and acidic residues" evidence="1">
    <location>
        <begin position="17"/>
        <end position="37"/>
    </location>
</feature>
<sequence length="43" mass="4741">MAGKSPQGSNTKKQGKSIKEKRAEKRSKSSAEEELIPKRRKGA</sequence>